<accession>A0ABT1MBJ7</accession>
<evidence type="ECO:0000313" key="3">
    <source>
        <dbReference type="Proteomes" id="UP001651690"/>
    </source>
</evidence>
<keyword evidence="3" id="KW-1185">Reference proteome</keyword>
<sequence>MISFPVYTALAAPLAAAAVVLVPMSAATAEPAGPLIETTCSYEQLDAALRIEAPQVADRLAQNPTAQQRVRDFLALPVDQRRDRVQDVLARNPDWQQKIDEKRGTPEGQQKIDTMNRIATTCPGY</sequence>
<organism evidence="2 3">
    <name type="scientific">Mycolicibacterium arenosum</name>
    <dbReference type="NCBI Taxonomy" id="2952157"/>
    <lineage>
        <taxon>Bacteria</taxon>
        <taxon>Bacillati</taxon>
        <taxon>Actinomycetota</taxon>
        <taxon>Actinomycetes</taxon>
        <taxon>Mycobacteriales</taxon>
        <taxon>Mycobacteriaceae</taxon>
        <taxon>Mycolicibacterium</taxon>
    </lineage>
</organism>
<feature type="signal peptide" evidence="1">
    <location>
        <begin position="1"/>
        <end position="29"/>
    </location>
</feature>
<evidence type="ECO:0000313" key="2">
    <source>
        <dbReference type="EMBL" id="MCP9275910.1"/>
    </source>
</evidence>
<feature type="chain" id="PRO_5045326741" evidence="1">
    <location>
        <begin position="30"/>
        <end position="125"/>
    </location>
</feature>
<dbReference type="RefSeq" id="WP_255063750.1">
    <property type="nucleotide sequence ID" value="NZ_JANDBD010000013.1"/>
</dbReference>
<dbReference type="InterPro" id="IPR032407">
    <property type="entry name" value="MHB"/>
</dbReference>
<protein>
    <submittedName>
        <fullName evidence="2">Hemophore-related protein</fullName>
    </submittedName>
</protein>
<name>A0ABT1MBJ7_9MYCO</name>
<dbReference type="EMBL" id="JANDBD010000013">
    <property type="protein sequence ID" value="MCP9275910.1"/>
    <property type="molecule type" value="Genomic_DNA"/>
</dbReference>
<proteinExistence type="predicted"/>
<gene>
    <name evidence="2" type="ORF">NM203_27355</name>
</gene>
<keyword evidence="1" id="KW-0732">Signal</keyword>
<dbReference type="NCBIfam" id="TIGR04529">
    <property type="entry name" value="MTB_hemophore"/>
    <property type="match status" value="1"/>
</dbReference>
<reference evidence="2 3" key="1">
    <citation type="submission" date="2022-06" db="EMBL/GenBank/DDBJ databases">
        <title>Mycolicibacterium sp. CAU 1645 isolated from seawater.</title>
        <authorList>
            <person name="Kim W."/>
        </authorList>
    </citation>
    <scope>NUCLEOTIDE SEQUENCE [LARGE SCALE GENOMIC DNA]</scope>
    <source>
        <strain evidence="2 3">CAU 1645</strain>
    </source>
</reference>
<comment type="caution">
    <text evidence="2">The sequence shown here is derived from an EMBL/GenBank/DDBJ whole genome shotgun (WGS) entry which is preliminary data.</text>
</comment>
<evidence type="ECO:0000256" key="1">
    <source>
        <dbReference type="SAM" id="SignalP"/>
    </source>
</evidence>
<dbReference type="Proteomes" id="UP001651690">
    <property type="component" value="Unassembled WGS sequence"/>
</dbReference>